<comment type="caution">
    <text evidence="18">Lacks conserved residue(s) required for the propagation of feature annotation.</text>
</comment>
<feature type="binding site" evidence="18">
    <location>
        <begin position="118"/>
        <end position="122"/>
    </location>
    <ligand>
        <name>NAD(+)</name>
        <dbReference type="ChEBI" id="CHEBI:57540"/>
    </ligand>
</feature>
<keyword evidence="11 18" id="KW-0479">Metal-binding</keyword>
<comment type="cofactor">
    <cofactor evidence="3">
        <name>Zn(2+)</name>
        <dbReference type="ChEBI" id="CHEBI:29105"/>
    </cofactor>
</comment>
<dbReference type="AlphaFoldDB" id="A0AAP4BU65"/>
<evidence type="ECO:0000259" key="20">
    <source>
        <dbReference type="Pfam" id="PF24621"/>
    </source>
</evidence>
<comment type="similarity">
    <text evidence="6 18">Belongs to the sugar phosphate cyclases superfamily. Dehydroquinate synthase family.</text>
</comment>
<feature type="binding site" evidence="18">
    <location>
        <position position="155"/>
    </location>
    <ligand>
        <name>NAD(+)</name>
        <dbReference type="ChEBI" id="CHEBI:57540"/>
    </ligand>
</feature>
<evidence type="ECO:0000256" key="10">
    <source>
        <dbReference type="ARBA" id="ARBA00022605"/>
    </source>
</evidence>
<evidence type="ECO:0000259" key="19">
    <source>
        <dbReference type="Pfam" id="PF01761"/>
    </source>
</evidence>
<dbReference type="EMBL" id="JASNVP010000002">
    <property type="protein sequence ID" value="MDK4325384.1"/>
    <property type="molecule type" value="Genomic_DNA"/>
</dbReference>
<evidence type="ECO:0000256" key="11">
    <source>
        <dbReference type="ARBA" id="ARBA00022723"/>
    </source>
</evidence>
<comment type="caution">
    <text evidence="21">The sequence shown here is derived from an EMBL/GenBank/DDBJ whole genome shotgun (WGS) entry which is preliminary data.</text>
</comment>
<feature type="binding site" evidence="18">
    <location>
        <begin position="84"/>
        <end position="89"/>
    </location>
    <ligand>
        <name>NAD(+)</name>
        <dbReference type="ChEBI" id="CHEBI:57540"/>
    </ligand>
</feature>
<keyword evidence="16 18" id="KW-0456">Lyase</keyword>
<dbReference type="InterPro" id="IPR030963">
    <property type="entry name" value="DHQ_synth_fam"/>
</dbReference>
<dbReference type="GO" id="GO:0009423">
    <property type="term" value="P:chorismate biosynthetic process"/>
    <property type="evidence" value="ECO:0007669"/>
    <property type="project" value="UniProtKB-UniRule"/>
</dbReference>
<protein>
    <recommendedName>
        <fullName evidence="8 18">3-dehydroquinate synthase</fullName>
        <shortName evidence="18">DHQS</shortName>
        <ecNumber evidence="7 18">4.2.3.4</ecNumber>
    </recommendedName>
</protein>
<keyword evidence="12 18" id="KW-0547">Nucleotide-binding</keyword>
<evidence type="ECO:0000256" key="8">
    <source>
        <dbReference type="ARBA" id="ARBA00017684"/>
    </source>
</evidence>
<dbReference type="CDD" id="cd08195">
    <property type="entry name" value="DHQS"/>
    <property type="match status" value="1"/>
</dbReference>
<keyword evidence="14 18" id="KW-0520">NAD</keyword>
<evidence type="ECO:0000256" key="16">
    <source>
        <dbReference type="ARBA" id="ARBA00023239"/>
    </source>
</evidence>
<evidence type="ECO:0000256" key="14">
    <source>
        <dbReference type="ARBA" id="ARBA00023027"/>
    </source>
</evidence>
<gene>
    <name evidence="18 21" type="primary">aroB</name>
    <name evidence="21" type="ORF">QPX54_02490</name>
</gene>
<dbReference type="GO" id="GO:0046872">
    <property type="term" value="F:metal ion binding"/>
    <property type="evidence" value="ECO:0007669"/>
    <property type="project" value="UniProtKB-KW"/>
</dbReference>
<dbReference type="PANTHER" id="PTHR43622">
    <property type="entry name" value="3-DEHYDROQUINATE SYNTHASE"/>
    <property type="match status" value="1"/>
</dbReference>
<evidence type="ECO:0000256" key="17">
    <source>
        <dbReference type="ARBA" id="ARBA00023285"/>
    </source>
</evidence>
<dbReference type="Gene3D" id="1.20.1090.10">
    <property type="entry name" value="Dehydroquinate synthase-like - alpha domain"/>
    <property type="match status" value="1"/>
</dbReference>
<evidence type="ECO:0000256" key="4">
    <source>
        <dbReference type="ARBA" id="ARBA00004496"/>
    </source>
</evidence>
<feature type="binding site" evidence="18">
    <location>
        <position position="164"/>
    </location>
    <ligand>
        <name>NAD(+)</name>
        <dbReference type="ChEBI" id="CHEBI:57540"/>
    </ligand>
</feature>
<evidence type="ECO:0000256" key="3">
    <source>
        <dbReference type="ARBA" id="ARBA00001947"/>
    </source>
</evidence>
<dbReference type="Pfam" id="PF24621">
    <property type="entry name" value="DHQS_C"/>
    <property type="match status" value="1"/>
</dbReference>
<feature type="binding site" evidence="18">
    <location>
        <begin position="142"/>
        <end position="143"/>
    </location>
    <ligand>
        <name>NAD(+)</name>
        <dbReference type="ChEBI" id="CHEBI:57540"/>
    </ligand>
</feature>
<comment type="catalytic activity">
    <reaction evidence="1 18">
        <text>7-phospho-2-dehydro-3-deoxy-D-arabino-heptonate = 3-dehydroquinate + phosphate</text>
        <dbReference type="Rhea" id="RHEA:21968"/>
        <dbReference type="ChEBI" id="CHEBI:32364"/>
        <dbReference type="ChEBI" id="CHEBI:43474"/>
        <dbReference type="ChEBI" id="CHEBI:58394"/>
        <dbReference type="EC" id="4.2.3.4"/>
    </reaction>
</comment>
<evidence type="ECO:0000313" key="22">
    <source>
        <dbReference type="Proteomes" id="UP001226160"/>
    </source>
</evidence>
<dbReference type="InterPro" id="IPR030960">
    <property type="entry name" value="DHQS/DOIS_N"/>
</dbReference>
<evidence type="ECO:0000256" key="6">
    <source>
        <dbReference type="ARBA" id="ARBA00005412"/>
    </source>
</evidence>
<dbReference type="Proteomes" id="UP001226160">
    <property type="component" value="Unassembled WGS sequence"/>
</dbReference>
<dbReference type="GO" id="GO:0005737">
    <property type="term" value="C:cytoplasm"/>
    <property type="evidence" value="ECO:0007669"/>
    <property type="project" value="UniProtKB-SubCell"/>
</dbReference>
<proteinExistence type="inferred from homology"/>
<dbReference type="RefSeq" id="WP_049148379.1">
    <property type="nucleotide sequence ID" value="NZ_CBCRTU010000001.1"/>
</dbReference>
<comment type="function">
    <text evidence="18">Catalyzes the conversion of 3-deoxy-D-arabino-heptulosonate 7-phosphate (DAHP) to dehydroquinate (DHQ).</text>
</comment>
<comment type="subcellular location">
    <subcellularLocation>
        <location evidence="4 18">Cytoplasm</location>
    </subcellularLocation>
</comment>
<name>A0AAP4BU65_9CORY</name>
<dbReference type="GO" id="GO:0008652">
    <property type="term" value="P:amino acid biosynthetic process"/>
    <property type="evidence" value="ECO:0007669"/>
    <property type="project" value="UniProtKB-KW"/>
</dbReference>
<evidence type="ECO:0000313" key="21">
    <source>
        <dbReference type="EMBL" id="MDK4325384.1"/>
    </source>
</evidence>
<dbReference type="InterPro" id="IPR016037">
    <property type="entry name" value="DHQ_synth_AroB"/>
</dbReference>
<keyword evidence="13 18" id="KW-0862">Zinc</keyword>
<feature type="domain" description="3-dehydroquinate synthase N-terminal" evidence="19">
    <location>
        <begin position="81"/>
        <end position="192"/>
    </location>
</feature>
<keyword evidence="17 18" id="KW-0170">Cobalt</keyword>
<keyword evidence="10 18" id="KW-0028">Amino-acid biosynthesis</keyword>
<feature type="binding site" evidence="18">
    <location>
        <position position="197"/>
    </location>
    <ligand>
        <name>Zn(2+)</name>
        <dbReference type="ChEBI" id="CHEBI:29105"/>
    </ligand>
</feature>
<organism evidence="21 22">
    <name type="scientific">Corynebacterium propinquum</name>
    <dbReference type="NCBI Taxonomy" id="43769"/>
    <lineage>
        <taxon>Bacteria</taxon>
        <taxon>Bacillati</taxon>
        <taxon>Actinomycetota</taxon>
        <taxon>Actinomycetes</taxon>
        <taxon>Mycobacteriales</taxon>
        <taxon>Corynebacteriaceae</taxon>
        <taxon>Corynebacterium</taxon>
    </lineage>
</organism>
<evidence type="ECO:0000256" key="12">
    <source>
        <dbReference type="ARBA" id="ARBA00022741"/>
    </source>
</evidence>
<reference evidence="21" key="1">
    <citation type="submission" date="2023-05" db="EMBL/GenBank/DDBJ databases">
        <title>Metabolic capabilities are highly conserved among human nasal-associated Corynebacterium species in pangenomic analyses.</title>
        <authorList>
            <person name="Tran T.H."/>
            <person name="Roberts A.Q."/>
            <person name="Escapa I.F."/>
            <person name="Gao W."/>
            <person name="Conlan S."/>
            <person name="Kong H."/>
            <person name="Segre J.A."/>
            <person name="Kelly M.S."/>
            <person name="Lemon K.P."/>
        </authorList>
    </citation>
    <scope>NUCLEOTIDE SEQUENCE</scope>
    <source>
        <strain evidence="21">KPL2654</strain>
    </source>
</reference>
<dbReference type="GO" id="GO:0009073">
    <property type="term" value="P:aromatic amino acid family biosynthetic process"/>
    <property type="evidence" value="ECO:0007669"/>
    <property type="project" value="UniProtKB-KW"/>
</dbReference>
<evidence type="ECO:0000256" key="7">
    <source>
        <dbReference type="ARBA" id="ARBA00013031"/>
    </source>
</evidence>
<evidence type="ECO:0000256" key="9">
    <source>
        <dbReference type="ARBA" id="ARBA00022490"/>
    </source>
</evidence>
<dbReference type="InterPro" id="IPR056179">
    <property type="entry name" value="DHQS_C"/>
</dbReference>
<dbReference type="Pfam" id="PF01761">
    <property type="entry name" value="DHQ_synthase"/>
    <property type="match status" value="1"/>
</dbReference>
<evidence type="ECO:0000256" key="13">
    <source>
        <dbReference type="ARBA" id="ARBA00022833"/>
    </source>
</evidence>
<evidence type="ECO:0000256" key="15">
    <source>
        <dbReference type="ARBA" id="ARBA00023141"/>
    </source>
</evidence>
<feature type="binding site" evidence="18">
    <location>
        <position position="259"/>
    </location>
    <ligand>
        <name>Zn(2+)</name>
        <dbReference type="ChEBI" id="CHEBI:29105"/>
    </ligand>
</feature>
<feature type="binding site" evidence="18">
    <location>
        <position position="275"/>
    </location>
    <ligand>
        <name>Zn(2+)</name>
        <dbReference type="ChEBI" id="CHEBI:29105"/>
    </ligand>
</feature>
<dbReference type="FunFam" id="3.40.50.1970:FF:000007">
    <property type="entry name" value="Pentafunctional AROM polypeptide"/>
    <property type="match status" value="1"/>
</dbReference>
<dbReference type="Gene3D" id="3.40.50.1970">
    <property type="match status" value="1"/>
</dbReference>
<keyword evidence="15 18" id="KW-0057">Aromatic amino acid biosynthesis</keyword>
<dbReference type="NCBIfam" id="TIGR01357">
    <property type="entry name" value="aroB"/>
    <property type="match status" value="1"/>
</dbReference>
<comment type="pathway">
    <text evidence="5 18">Metabolic intermediate biosynthesis; chorismate biosynthesis; chorismate from D-erythrose 4-phosphate and phosphoenolpyruvate: step 2/7.</text>
</comment>
<dbReference type="PIRSF" id="PIRSF001455">
    <property type="entry name" value="DHQ_synth"/>
    <property type="match status" value="1"/>
</dbReference>
<dbReference type="PANTHER" id="PTHR43622:SF7">
    <property type="entry name" value="3-DEHYDROQUINATE SYNTHASE, CHLOROPLASTIC"/>
    <property type="match status" value="1"/>
</dbReference>
<accession>A0AAP4BU65</accession>
<dbReference type="InterPro" id="IPR050071">
    <property type="entry name" value="Dehydroquinate_synthase"/>
</dbReference>
<keyword evidence="9 18" id="KW-0963">Cytoplasm</keyword>
<feature type="domain" description="3-dehydroquinate synthase C-terminal" evidence="20">
    <location>
        <begin position="194"/>
        <end position="335"/>
    </location>
</feature>
<comment type="cofactor">
    <cofactor evidence="18">
        <name>Co(2+)</name>
        <dbReference type="ChEBI" id="CHEBI:48828"/>
    </cofactor>
    <cofactor evidence="18">
        <name>Zn(2+)</name>
        <dbReference type="ChEBI" id="CHEBI:29105"/>
    </cofactor>
    <text evidence="18">Binds 1 divalent metal cation per subunit. Can use either Co(2+) or Zn(2+).</text>
</comment>
<dbReference type="HAMAP" id="MF_00110">
    <property type="entry name" value="DHQ_synthase"/>
    <property type="match status" value="1"/>
</dbReference>
<dbReference type="GeneID" id="64187306"/>
<dbReference type="EC" id="4.2.3.4" evidence="7 18"/>
<dbReference type="GO" id="GO:0003856">
    <property type="term" value="F:3-dehydroquinate synthase activity"/>
    <property type="evidence" value="ECO:0007669"/>
    <property type="project" value="UniProtKB-UniRule"/>
</dbReference>
<evidence type="ECO:0000256" key="18">
    <source>
        <dbReference type="HAMAP-Rule" id="MF_00110"/>
    </source>
</evidence>
<comment type="cofactor">
    <cofactor evidence="2 18">
        <name>NAD(+)</name>
        <dbReference type="ChEBI" id="CHEBI:57540"/>
    </cofactor>
</comment>
<evidence type="ECO:0000256" key="5">
    <source>
        <dbReference type="ARBA" id="ARBA00004661"/>
    </source>
</evidence>
<dbReference type="SUPFAM" id="SSF56796">
    <property type="entry name" value="Dehydroquinate synthase-like"/>
    <property type="match status" value="1"/>
</dbReference>
<sequence length="371" mass="40192">MFSPSPEGRQHSVGSSEVIEVNGPNPYQVTIGRGLTDAIADRAKHTGAQTVGIVHQPTMAAPARQVARSIENLGLRVHLFPVPDAEAAKTLEVAGQLWDELAQHNFSRRDVIIGFGGGAVTDLAGFIAATWMRGIKVIQVPTTLLAMVDAAVGGKTGINTGHGKNLVGAFHEPDSVFVDLDRLTTLPEDEIIAGSAEIIKTGFISDGVIIDRYEDDPLACLDPDGYLPELITRSIAVKANVVGMDLRESGLRETLNYGHTFAHAVELRENFAWRHGNAVAVGMMYVAHLARNRKLIDDALLQQHRRILESVGLPVAYEPGHFDELLAAMNRDKKNREGRPRFVGITGIGDCMRIPDASDEELRAAYQAICA</sequence>
<evidence type="ECO:0000256" key="2">
    <source>
        <dbReference type="ARBA" id="ARBA00001911"/>
    </source>
</evidence>
<dbReference type="GO" id="GO:0000166">
    <property type="term" value="F:nucleotide binding"/>
    <property type="evidence" value="ECO:0007669"/>
    <property type="project" value="UniProtKB-KW"/>
</dbReference>
<evidence type="ECO:0000256" key="1">
    <source>
        <dbReference type="ARBA" id="ARBA00001393"/>
    </source>
</evidence>